<reference evidence="2" key="1">
    <citation type="journal article" date="2023" name="Microb. Genom.">
        <title>Mesoterricola silvestris gen. nov., sp. nov., Mesoterricola sediminis sp. nov., Geothrix oryzae sp. nov., Geothrix edaphica sp. nov., Geothrix rubra sp. nov., and Geothrix limicola sp. nov., six novel members of Acidobacteriota isolated from soils.</title>
        <authorList>
            <person name="Weisberg A.J."/>
            <person name="Pearce E."/>
            <person name="Kramer C.G."/>
            <person name="Chang J.H."/>
            <person name="Clarke C.R."/>
        </authorList>
    </citation>
    <scope>NUCLEOTIDE SEQUENCE</scope>
    <source>
        <strain evidence="2">ND06-05F</strain>
    </source>
</reference>
<organism evidence="2 3">
    <name type="scientific">Streptomyces europaeiscabiei</name>
    <dbReference type="NCBI Taxonomy" id="146819"/>
    <lineage>
        <taxon>Bacteria</taxon>
        <taxon>Bacillati</taxon>
        <taxon>Actinomycetota</taxon>
        <taxon>Actinomycetes</taxon>
        <taxon>Kitasatosporales</taxon>
        <taxon>Streptomycetaceae</taxon>
        <taxon>Streptomyces</taxon>
    </lineage>
</organism>
<accession>A0AAJ2URT8</accession>
<proteinExistence type="predicted"/>
<comment type="caution">
    <text evidence="2">The sequence shown here is derived from an EMBL/GenBank/DDBJ whole genome shotgun (WGS) entry which is preliminary data.</text>
</comment>
<dbReference type="Proteomes" id="UP001273589">
    <property type="component" value="Unassembled WGS sequence"/>
</dbReference>
<dbReference type="RefSeq" id="WP_037694736.1">
    <property type="nucleotide sequence ID" value="NZ_JARAWN010000664.1"/>
</dbReference>
<sequence>MKFRHTTRGRAALTTVTIATGLVLTVAGCGGGGDDDKSAKSDASSTPSNKTDESDGNDGKQETGAPAGESVLAEVKGDNLTLKVTSATRDGGGFVTVEGTVTNNGSRSWVAADWRGDERELVNNGGSIAGASLVDQAGKKKYLILRDTQGRCLCTRFTGALVQGASADWFAQFPAPPEGTTSVDFQVGSMPPATIELSEDE</sequence>
<protein>
    <recommendedName>
        <fullName evidence="4">Lipoprotein</fullName>
    </recommendedName>
</protein>
<feature type="region of interest" description="Disordered" evidence="1">
    <location>
        <begin position="30"/>
        <end position="67"/>
    </location>
</feature>
<dbReference type="PROSITE" id="PS51257">
    <property type="entry name" value="PROKAR_LIPOPROTEIN"/>
    <property type="match status" value="1"/>
</dbReference>
<dbReference type="AlphaFoldDB" id="A0AAJ2URT8"/>
<feature type="compositionally biased region" description="Basic and acidic residues" evidence="1">
    <location>
        <begin position="50"/>
        <end position="61"/>
    </location>
</feature>
<evidence type="ECO:0000313" key="3">
    <source>
        <dbReference type="Proteomes" id="UP001273589"/>
    </source>
</evidence>
<evidence type="ECO:0000313" key="2">
    <source>
        <dbReference type="EMBL" id="MDX3136770.1"/>
    </source>
</evidence>
<gene>
    <name evidence="2" type="ORF">PV367_44850</name>
</gene>
<dbReference type="EMBL" id="JARAWN010000664">
    <property type="protein sequence ID" value="MDX3136770.1"/>
    <property type="molecule type" value="Genomic_DNA"/>
</dbReference>
<evidence type="ECO:0008006" key="4">
    <source>
        <dbReference type="Google" id="ProtNLM"/>
    </source>
</evidence>
<evidence type="ECO:0000256" key="1">
    <source>
        <dbReference type="SAM" id="MobiDB-lite"/>
    </source>
</evidence>
<name>A0AAJ2URT8_9ACTN</name>